<dbReference type="Pfam" id="PF13181">
    <property type="entry name" value="TPR_8"/>
    <property type="match status" value="1"/>
</dbReference>
<evidence type="ECO:0000256" key="4">
    <source>
        <dbReference type="ARBA" id="ARBA00040133"/>
    </source>
</evidence>
<dbReference type="PANTHER" id="PTHR46423:SF1">
    <property type="entry name" value="RNA POLYMERASE II-ASSOCIATED PROTEIN 3"/>
    <property type="match status" value="1"/>
</dbReference>
<dbReference type="SMART" id="SM00028">
    <property type="entry name" value="TPR"/>
    <property type="match status" value="2"/>
</dbReference>
<evidence type="ECO:0000259" key="7">
    <source>
        <dbReference type="Pfam" id="PF13877"/>
    </source>
</evidence>
<dbReference type="InterPro" id="IPR019734">
    <property type="entry name" value="TPR_rpt"/>
</dbReference>
<evidence type="ECO:0000256" key="2">
    <source>
        <dbReference type="ARBA" id="ARBA00022803"/>
    </source>
</evidence>
<dbReference type="PANTHER" id="PTHR46423">
    <property type="entry name" value="RNA POLYMERASE II-ASSOCIATED PROTEIN 3"/>
    <property type="match status" value="1"/>
</dbReference>
<dbReference type="Pfam" id="PF13877">
    <property type="entry name" value="RPAP3_C"/>
    <property type="match status" value="1"/>
</dbReference>
<feature type="repeat" description="TPR" evidence="5">
    <location>
        <begin position="27"/>
        <end position="60"/>
    </location>
</feature>
<name>A0A834B1K2_9CHIR</name>
<comment type="caution">
    <text evidence="8">The sequence shown here is derived from an EMBL/GenBank/DDBJ whole genome shotgun (WGS) entry which is preliminary data.</text>
</comment>
<organism evidence="8 9">
    <name type="scientific">Phyllostomus discolor</name>
    <name type="common">pale spear-nosed bat</name>
    <dbReference type="NCBI Taxonomy" id="89673"/>
    <lineage>
        <taxon>Eukaryota</taxon>
        <taxon>Metazoa</taxon>
        <taxon>Chordata</taxon>
        <taxon>Craniata</taxon>
        <taxon>Vertebrata</taxon>
        <taxon>Euteleostomi</taxon>
        <taxon>Mammalia</taxon>
        <taxon>Eutheria</taxon>
        <taxon>Laurasiatheria</taxon>
        <taxon>Chiroptera</taxon>
        <taxon>Yangochiroptera</taxon>
        <taxon>Phyllostomidae</taxon>
        <taxon>Phyllostominae</taxon>
        <taxon>Phyllostomus</taxon>
    </lineage>
</organism>
<sequence length="315" mass="35645">MAYLKIQKYEEAENDCTQAILLDGSYSKAFARRGTARTFLGKLNEAKQDFETVLLLEPGNKQAVTELSKIKKELIEKGHWDDVFLDSTQRQNVVKPIDNPPRLGSTTVDVPDSTTAAAPERNPVNLANVTATTSTASKKSSSQDDLLPTSDIPKAKVLKTEEISDTSAQQPQVNLKQDVCQSFSEKISIEVDKMPAQFITTVLPPVPANSFQLESDFRQLKSSPDMLYQYLKKIEPSLYPKLFQKNLDPDVFNQIIKILHDFYIEKEKPSLVLEILQRLSELKRFDMAVMFMSEPEKRSNCTCIIQSHREIRIEG</sequence>
<reference evidence="8 9" key="1">
    <citation type="journal article" date="2020" name="Nature">
        <title>Six reference-quality genomes reveal evolution of bat adaptations.</title>
        <authorList>
            <person name="Jebb D."/>
            <person name="Huang Z."/>
            <person name="Pippel M."/>
            <person name="Hughes G.M."/>
            <person name="Lavrichenko K."/>
            <person name="Devanna P."/>
            <person name="Winkler S."/>
            <person name="Jermiin L.S."/>
            <person name="Skirmuntt E.C."/>
            <person name="Katzourakis A."/>
            <person name="Burkitt-Gray L."/>
            <person name="Ray D.A."/>
            <person name="Sullivan K.A.M."/>
            <person name="Roscito J.G."/>
            <person name="Kirilenko B.M."/>
            <person name="Davalos L.M."/>
            <person name="Corthals A.P."/>
            <person name="Power M.L."/>
            <person name="Jones G."/>
            <person name="Ransome R.D."/>
            <person name="Dechmann D.K.N."/>
            <person name="Locatelli A.G."/>
            <person name="Puechmaille S.J."/>
            <person name="Fedrigo O."/>
            <person name="Jarvis E.D."/>
            <person name="Hiller M."/>
            <person name="Vernes S.C."/>
            <person name="Myers E.W."/>
            <person name="Teeling E.C."/>
        </authorList>
    </citation>
    <scope>NUCLEOTIDE SEQUENCE [LARGE SCALE GENOMIC DNA]</scope>
    <source>
        <strain evidence="8">Bat1K_MPI-CBG_1</strain>
    </source>
</reference>
<evidence type="ECO:0000256" key="5">
    <source>
        <dbReference type="PROSITE-ProRule" id="PRU00339"/>
    </source>
</evidence>
<feature type="compositionally biased region" description="Polar residues" evidence="6">
    <location>
        <begin position="104"/>
        <end position="116"/>
    </location>
</feature>
<keyword evidence="2 5" id="KW-0802">TPR repeat</keyword>
<protein>
    <recommendedName>
        <fullName evidence="4">RNA polymerase II-associated protein 3</fullName>
    </recommendedName>
</protein>
<evidence type="ECO:0000256" key="3">
    <source>
        <dbReference type="ARBA" id="ARBA00038275"/>
    </source>
</evidence>
<feature type="region of interest" description="Disordered" evidence="6">
    <location>
        <begin position="132"/>
        <end position="151"/>
    </location>
</feature>
<dbReference type="PROSITE" id="PS50005">
    <property type="entry name" value="TPR"/>
    <property type="match status" value="1"/>
</dbReference>
<gene>
    <name evidence="8" type="ORF">HJG60_016536</name>
</gene>
<evidence type="ECO:0000256" key="1">
    <source>
        <dbReference type="ARBA" id="ARBA00022737"/>
    </source>
</evidence>
<comment type="similarity">
    <text evidence="3">Belongs to the RPAP3 family.</text>
</comment>
<accession>A0A834B1K2</accession>
<feature type="domain" description="RNA-polymerase II-associated protein 3-like C-terminal" evidence="7">
    <location>
        <begin position="207"/>
        <end position="297"/>
    </location>
</feature>
<proteinExistence type="inferred from homology"/>
<evidence type="ECO:0000313" key="8">
    <source>
        <dbReference type="EMBL" id="KAF6121508.1"/>
    </source>
</evidence>
<dbReference type="Proteomes" id="UP000664940">
    <property type="component" value="Unassembled WGS sequence"/>
</dbReference>
<dbReference type="SUPFAM" id="SSF48452">
    <property type="entry name" value="TPR-like"/>
    <property type="match status" value="1"/>
</dbReference>
<evidence type="ECO:0000256" key="6">
    <source>
        <dbReference type="SAM" id="MobiDB-lite"/>
    </source>
</evidence>
<dbReference type="EMBL" id="JABVXQ010000003">
    <property type="protein sequence ID" value="KAF6121508.1"/>
    <property type="molecule type" value="Genomic_DNA"/>
</dbReference>
<feature type="region of interest" description="Disordered" evidence="6">
    <location>
        <begin position="96"/>
        <end position="124"/>
    </location>
</feature>
<dbReference type="InterPro" id="IPR051966">
    <property type="entry name" value="RPAP3"/>
</dbReference>
<dbReference type="AlphaFoldDB" id="A0A834B1K2"/>
<keyword evidence="1" id="KW-0677">Repeat</keyword>
<dbReference type="InterPro" id="IPR011990">
    <property type="entry name" value="TPR-like_helical_dom_sf"/>
</dbReference>
<dbReference type="InterPro" id="IPR025986">
    <property type="entry name" value="RPAP3-like_C"/>
</dbReference>
<dbReference type="GO" id="GO:0101031">
    <property type="term" value="C:protein folding chaperone complex"/>
    <property type="evidence" value="ECO:0007669"/>
    <property type="project" value="TreeGrafter"/>
</dbReference>
<dbReference type="Gene3D" id="1.25.40.10">
    <property type="entry name" value="Tetratricopeptide repeat domain"/>
    <property type="match status" value="1"/>
</dbReference>
<evidence type="ECO:0000313" key="9">
    <source>
        <dbReference type="Proteomes" id="UP000664940"/>
    </source>
</evidence>